<feature type="transmembrane region" description="Helical" evidence="1">
    <location>
        <begin position="57"/>
        <end position="75"/>
    </location>
</feature>
<feature type="transmembrane region" description="Helical" evidence="1">
    <location>
        <begin position="283"/>
        <end position="300"/>
    </location>
</feature>
<keyword evidence="3" id="KW-0012">Acyltransferase</keyword>
<feature type="transmembrane region" description="Helical" evidence="1">
    <location>
        <begin position="312"/>
        <end position="336"/>
    </location>
</feature>
<dbReference type="Proteomes" id="UP000183685">
    <property type="component" value="Unassembled WGS sequence"/>
</dbReference>
<dbReference type="InterPro" id="IPR050623">
    <property type="entry name" value="Glucan_succinyl_AcylTrfase"/>
</dbReference>
<keyword evidence="4" id="KW-1185">Reference proteome</keyword>
<proteinExistence type="predicted"/>
<evidence type="ECO:0000313" key="3">
    <source>
        <dbReference type="EMBL" id="SDD89220.1"/>
    </source>
</evidence>
<keyword evidence="1" id="KW-1133">Transmembrane helix</keyword>
<dbReference type="STRING" id="637679.GCA_001550055_01291"/>
<gene>
    <name evidence="3" type="ORF">SAMN04488071_1610</name>
</gene>
<dbReference type="InterPro" id="IPR002656">
    <property type="entry name" value="Acyl_transf_3_dom"/>
</dbReference>
<accession>A0A1G6YFT1</accession>
<dbReference type="GO" id="GO:0016747">
    <property type="term" value="F:acyltransferase activity, transferring groups other than amino-acyl groups"/>
    <property type="evidence" value="ECO:0007669"/>
    <property type="project" value="InterPro"/>
</dbReference>
<dbReference type="EMBL" id="FNAK01000003">
    <property type="protein sequence ID" value="SDD89220.1"/>
    <property type="molecule type" value="Genomic_DNA"/>
</dbReference>
<sequence length="389" mass="44525">MTHTMNNRRYDLDWLRVVAFGLLIFYHVGMYYVTWGWHVKSPYESDFLEPAMMLLNPWRLSLLFLISGVAVRFAADKAAAGYFAWARVKRLTVPFFFGAFVIVAPQTYFELLRAGAIEPGYWAFYKDYMDLDQRWEVFTPTYNHLWYVLYVLIYTLLILPVLPLVRRFRAGATLKNLLQTPLVLVVPALLFVLYRFSSDIAWPETHDIRGDWGAHIRYFSYFTVGVLIAKSDAFWAGIARQWKLSLGLVVAAGITLTITWANWTEMEVDGPLMQAARTLRIFYIWWVICALFGAAQQFLNRPSSALSYLTEAVFPYYILHQTVIIMIGVAVAPYLIGAVPEFLVVTIGTVAACVLLHEYVIRRIGFLRPLFGLKPKGASPVSEPLVVQT</sequence>
<feature type="transmembrane region" description="Helical" evidence="1">
    <location>
        <begin position="91"/>
        <end position="109"/>
    </location>
</feature>
<reference evidence="3 4" key="1">
    <citation type="submission" date="2016-10" db="EMBL/GenBank/DDBJ databases">
        <authorList>
            <person name="de Groot N.N."/>
        </authorList>
    </citation>
    <scope>NUCLEOTIDE SEQUENCE [LARGE SCALE GENOMIC DNA]</scope>
    <source>
        <strain evidence="3 4">CGMCC 1.9109</strain>
    </source>
</reference>
<keyword evidence="3" id="KW-0808">Transferase</keyword>
<dbReference type="AlphaFoldDB" id="A0A1G6YFT1"/>
<dbReference type="Pfam" id="PF01757">
    <property type="entry name" value="Acyl_transf_3"/>
    <property type="match status" value="1"/>
</dbReference>
<dbReference type="PANTHER" id="PTHR36927:SF3">
    <property type="entry name" value="GLUCANS BIOSYNTHESIS PROTEIN C"/>
    <property type="match status" value="1"/>
</dbReference>
<keyword evidence="1" id="KW-0812">Transmembrane</keyword>
<evidence type="ECO:0000259" key="2">
    <source>
        <dbReference type="Pfam" id="PF01757"/>
    </source>
</evidence>
<feature type="transmembrane region" description="Helical" evidence="1">
    <location>
        <begin position="12"/>
        <end position="37"/>
    </location>
</feature>
<dbReference type="PANTHER" id="PTHR36927">
    <property type="entry name" value="BLR4337 PROTEIN"/>
    <property type="match status" value="1"/>
</dbReference>
<name>A0A1G6YFT1_9PROT</name>
<protein>
    <submittedName>
        <fullName evidence="3">Acyltransferase family protein</fullName>
    </submittedName>
</protein>
<keyword evidence="1" id="KW-0472">Membrane</keyword>
<evidence type="ECO:0000256" key="1">
    <source>
        <dbReference type="SAM" id="Phobius"/>
    </source>
</evidence>
<feature type="transmembrane region" description="Helical" evidence="1">
    <location>
        <begin position="145"/>
        <end position="165"/>
    </location>
</feature>
<feature type="domain" description="Acyltransferase 3" evidence="2">
    <location>
        <begin position="10"/>
        <end position="357"/>
    </location>
</feature>
<feature type="transmembrane region" description="Helical" evidence="1">
    <location>
        <begin position="177"/>
        <end position="196"/>
    </location>
</feature>
<feature type="transmembrane region" description="Helical" evidence="1">
    <location>
        <begin position="216"/>
        <end position="237"/>
    </location>
</feature>
<organism evidence="3 4">
    <name type="scientific">Kordiimonas lacus</name>
    <dbReference type="NCBI Taxonomy" id="637679"/>
    <lineage>
        <taxon>Bacteria</taxon>
        <taxon>Pseudomonadati</taxon>
        <taxon>Pseudomonadota</taxon>
        <taxon>Alphaproteobacteria</taxon>
        <taxon>Kordiimonadales</taxon>
        <taxon>Kordiimonadaceae</taxon>
        <taxon>Kordiimonas</taxon>
    </lineage>
</organism>
<evidence type="ECO:0000313" key="4">
    <source>
        <dbReference type="Proteomes" id="UP000183685"/>
    </source>
</evidence>
<feature type="transmembrane region" description="Helical" evidence="1">
    <location>
        <begin position="342"/>
        <end position="361"/>
    </location>
</feature>
<feature type="transmembrane region" description="Helical" evidence="1">
    <location>
        <begin position="244"/>
        <end position="263"/>
    </location>
</feature>